<dbReference type="InterPro" id="IPR049556">
    <property type="entry name" value="PhiB"/>
</dbReference>
<evidence type="ECO:0000313" key="1">
    <source>
        <dbReference type="EMBL" id="OOO06099.1"/>
    </source>
</evidence>
<dbReference type="CDD" id="cd00457">
    <property type="entry name" value="PEBP"/>
    <property type="match status" value="1"/>
</dbReference>
<dbReference type="SUPFAM" id="SSF49777">
    <property type="entry name" value="PEBP-like"/>
    <property type="match status" value="1"/>
</dbReference>
<dbReference type="PANTHER" id="PTHR30289">
    <property type="entry name" value="UNCHARACTERIZED PROTEIN YBCL-RELATED"/>
    <property type="match status" value="1"/>
</dbReference>
<proteinExistence type="predicted"/>
<organism evidence="1 2">
    <name type="scientific">Aspergillus oryzae</name>
    <name type="common">Yellow koji mold</name>
    <dbReference type="NCBI Taxonomy" id="5062"/>
    <lineage>
        <taxon>Eukaryota</taxon>
        <taxon>Fungi</taxon>
        <taxon>Dikarya</taxon>
        <taxon>Ascomycota</taxon>
        <taxon>Pezizomycotina</taxon>
        <taxon>Eurotiomycetes</taxon>
        <taxon>Eurotiomycetidae</taxon>
        <taxon>Eurotiales</taxon>
        <taxon>Aspergillaceae</taxon>
        <taxon>Aspergillus</taxon>
        <taxon>Aspergillus subgen. Circumdati</taxon>
    </lineage>
</organism>
<accession>A0A1S9DAS3</accession>
<gene>
    <name evidence="1" type="ORF">OAory_01017600</name>
</gene>
<dbReference type="Proteomes" id="UP000190312">
    <property type="component" value="Unassembled WGS sequence"/>
</dbReference>
<dbReference type="EMBL" id="MKZY01000008">
    <property type="protein sequence ID" value="OOO06099.1"/>
    <property type="molecule type" value="Genomic_DNA"/>
</dbReference>
<dbReference type="Gene3D" id="3.90.280.10">
    <property type="entry name" value="PEBP-like"/>
    <property type="match status" value="1"/>
</dbReference>
<dbReference type="AlphaFoldDB" id="A0A1S9DAS3"/>
<dbReference type="PANTHER" id="PTHR30289:SF1">
    <property type="entry name" value="PEBP (PHOSPHATIDYLETHANOLAMINE-BINDING PROTEIN) FAMILY PROTEIN"/>
    <property type="match status" value="1"/>
</dbReference>
<sequence>MTENTFFDNWAGRSVDFATAGTPSKWILTELLSEKNSQVHGDDFFKNGCIGGAYGTFLCHNVTDSTQRGVMKVLMQVPWEGSQYAPAEHRSSQASGSYELDWNITSQLNALITLTSNNCLSTPRILDLKYGWQETADPVPGGYIIFILMSYLPGVQLTKAFWGLEDSVREQIRQAFKLTWLDCVGSGITPAHPNIEHVFWDAAANKAYVVFPVNNENEHHQTLPDHHRTSDQVAPYSASVKMHYIQYGIGCLLSLLLTGAKGHEDKLFTRGPAFSAYPYPTFFIECPEIGASGSRMDIAHVYDGSGYFPELRWPITTPDTQEYVLVCEDPDELLAAPVIHGIYYGIPPVFIGLHRSDFIEVDSRNDPYRLRGGFKYGANSGGGVYLAPQPARGQGPHRYFFELIALNHTIDQSKLSPMATFDEIARQIEGKIIGWVGEMTDNTFFENWEGRQVHFPWDGPSTWTLTRLISEKNSQVHARDYYNGTIGGAYATFLCHNFVDSTQRGVMKIFKQVPFEGSENATIQQRGAQASQELDYFITSQLRALNTLTQISPTR</sequence>
<name>A0A1S9DAS3_ASPOZ</name>
<dbReference type="eggNOG" id="ENOG502TK2A">
    <property type="taxonomic scope" value="Eukaryota"/>
</dbReference>
<dbReference type="VEuPathDB" id="FungiDB:AO090701000387"/>
<evidence type="ECO:0000313" key="2">
    <source>
        <dbReference type="Proteomes" id="UP000190312"/>
    </source>
</evidence>
<dbReference type="InterPro" id="IPR036610">
    <property type="entry name" value="PEBP-like_sf"/>
</dbReference>
<dbReference type="OrthoDB" id="10251855at2759"/>
<dbReference type="VEuPathDB" id="FungiDB:AO090701000385"/>
<protein>
    <submittedName>
        <fullName evidence="1">PEBP family protein</fullName>
    </submittedName>
</protein>
<dbReference type="InterPro" id="IPR008914">
    <property type="entry name" value="PEBP"/>
</dbReference>
<dbReference type="Pfam" id="PF01161">
    <property type="entry name" value="PBP"/>
    <property type="match status" value="1"/>
</dbReference>
<comment type="caution">
    <text evidence="1">The sequence shown here is derived from an EMBL/GenBank/DDBJ whole genome shotgun (WGS) entry which is preliminary data.</text>
</comment>
<reference evidence="1 2" key="1">
    <citation type="submission" date="2016-10" db="EMBL/GenBank/DDBJ databases">
        <title>Genome sequencing of Aspergillus oryzae BCC7051.</title>
        <authorList>
            <person name="Thammarongtham C."/>
            <person name="Vorapreeda T."/>
            <person name="Nookaew I."/>
            <person name="Srisuk T."/>
            <person name="Land M."/>
            <person name="Jeennor S."/>
            <person name="Laoteng K."/>
        </authorList>
    </citation>
    <scope>NUCLEOTIDE SEQUENCE [LARGE SCALE GENOMIC DNA]</scope>
    <source>
        <strain evidence="1 2">BCC7051</strain>
    </source>
</reference>